<dbReference type="OrthoDB" id="5526106at2"/>
<feature type="domain" description="HTH tetR-type" evidence="5">
    <location>
        <begin position="14"/>
        <end position="74"/>
    </location>
</feature>
<evidence type="ECO:0000313" key="7">
    <source>
        <dbReference type="Proteomes" id="UP000306147"/>
    </source>
</evidence>
<dbReference type="Pfam" id="PF00440">
    <property type="entry name" value="TetR_N"/>
    <property type="match status" value="1"/>
</dbReference>
<dbReference type="Gene3D" id="1.10.357.10">
    <property type="entry name" value="Tetracycline Repressor, domain 2"/>
    <property type="match status" value="1"/>
</dbReference>
<keyword evidence="1" id="KW-0805">Transcription regulation</keyword>
<dbReference type="GO" id="GO:0000976">
    <property type="term" value="F:transcription cis-regulatory region binding"/>
    <property type="evidence" value="ECO:0007669"/>
    <property type="project" value="TreeGrafter"/>
</dbReference>
<dbReference type="Proteomes" id="UP000306147">
    <property type="component" value="Unassembled WGS sequence"/>
</dbReference>
<name>A0A4S1XCW5_9SPHN</name>
<sequence length="202" mass="21392">MTISPTKRRKRSATEARDEALAAARSLLLERGPAAVTLANVGRAIAMSHTNVIHHFGSAAGLQTALMEAMIRDLADALGDAVSALYVDADAPTRLVDRVFDAFGKGGAGQLAAWLVLARELDYFDSLEQAVADLVAAVRARVPDSPDSEARIRDIVLLVAVSAFGDALIGPHLRRMLGQEAGAMRQLIAQILPLLIAPPPRG</sequence>
<proteinExistence type="predicted"/>
<feature type="DNA-binding region" description="H-T-H motif" evidence="4">
    <location>
        <begin position="37"/>
        <end position="56"/>
    </location>
</feature>
<dbReference type="InterPro" id="IPR050109">
    <property type="entry name" value="HTH-type_TetR-like_transc_reg"/>
</dbReference>
<evidence type="ECO:0000256" key="3">
    <source>
        <dbReference type="ARBA" id="ARBA00023163"/>
    </source>
</evidence>
<keyword evidence="2 4" id="KW-0238">DNA-binding</keyword>
<dbReference type="PANTHER" id="PTHR30055:SF234">
    <property type="entry name" value="HTH-TYPE TRANSCRIPTIONAL REGULATOR BETI"/>
    <property type="match status" value="1"/>
</dbReference>
<keyword evidence="7" id="KW-1185">Reference proteome</keyword>
<organism evidence="6 7">
    <name type="scientific">Sphingomonas gei</name>
    <dbReference type="NCBI Taxonomy" id="1395960"/>
    <lineage>
        <taxon>Bacteria</taxon>
        <taxon>Pseudomonadati</taxon>
        <taxon>Pseudomonadota</taxon>
        <taxon>Alphaproteobacteria</taxon>
        <taxon>Sphingomonadales</taxon>
        <taxon>Sphingomonadaceae</taxon>
        <taxon>Sphingomonas</taxon>
    </lineage>
</organism>
<comment type="caution">
    <text evidence="6">The sequence shown here is derived from an EMBL/GenBank/DDBJ whole genome shotgun (WGS) entry which is preliminary data.</text>
</comment>
<dbReference type="GO" id="GO:0003700">
    <property type="term" value="F:DNA-binding transcription factor activity"/>
    <property type="evidence" value="ECO:0007669"/>
    <property type="project" value="TreeGrafter"/>
</dbReference>
<evidence type="ECO:0000256" key="2">
    <source>
        <dbReference type="ARBA" id="ARBA00023125"/>
    </source>
</evidence>
<dbReference type="InterPro" id="IPR001647">
    <property type="entry name" value="HTH_TetR"/>
</dbReference>
<dbReference type="EMBL" id="SRXT01000003">
    <property type="protein sequence ID" value="TGX54309.1"/>
    <property type="molecule type" value="Genomic_DNA"/>
</dbReference>
<evidence type="ECO:0000256" key="4">
    <source>
        <dbReference type="PROSITE-ProRule" id="PRU00335"/>
    </source>
</evidence>
<dbReference type="AlphaFoldDB" id="A0A4S1XCW5"/>
<reference evidence="6 7" key="1">
    <citation type="submission" date="2019-04" db="EMBL/GenBank/DDBJ databases">
        <title>Sphingomonas psychrotolerans sp. nov., isolated from soil in the Tianshan Mountains, Xinjiang, China.</title>
        <authorList>
            <person name="Luo Y."/>
            <person name="Sheng H."/>
        </authorList>
    </citation>
    <scope>NUCLEOTIDE SEQUENCE [LARGE SCALE GENOMIC DNA]</scope>
    <source>
        <strain evidence="6 7">ZFGT-11</strain>
    </source>
</reference>
<dbReference type="RefSeq" id="WP_135963547.1">
    <property type="nucleotide sequence ID" value="NZ_SRXT01000003.1"/>
</dbReference>
<protein>
    <submittedName>
        <fullName evidence="6">TetR/AcrR family transcriptional regulator</fullName>
    </submittedName>
</protein>
<dbReference type="PANTHER" id="PTHR30055">
    <property type="entry name" value="HTH-TYPE TRANSCRIPTIONAL REGULATOR RUTR"/>
    <property type="match status" value="1"/>
</dbReference>
<dbReference type="PROSITE" id="PS50977">
    <property type="entry name" value="HTH_TETR_2"/>
    <property type="match status" value="1"/>
</dbReference>
<dbReference type="SUPFAM" id="SSF46689">
    <property type="entry name" value="Homeodomain-like"/>
    <property type="match status" value="1"/>
</dbReference>
<evidence type="ECO:0000313" key="6">
    <source>
        <dbReference type="EMBL" id="TGX54309.1"/>
    </source>
</evidence>
<keyword evidence="3" id="KW-0804">Transcription</keyword>
<accession>A0A4S1XCW5</accession>
<evidence type="ECO:0000256" key="1">
    <source>
        <dbReference type="ARBA" id="ARBA00023015"/>
    </source>
</evidence>
<dbReference type="InterPro" id="IPR009057">
    <property type="entry name" value="Homeodomain-like_sf"/>
</dbReference>
<evidence type="ECO:0000259" key="5">
    <source>
        <dbReference type="PROSITE" id="PS50977"/>
    </source>
</evidence>
<gene>
    <name evidence="6" type="ORF">E5A73_09390</name>
</gene>